<dbReference type="AlphaFoldDB" id="A0A392NU53"/>
<keyword evidence="2" id="KW-0378">Hydrolase</keyword>
<sequence>MPHGFMSVNTTLGAGKAFLRSLYELYAAWGVDFVKHDCVFGNDLDLDEISYVSEVLREFDRPIVYSLSPGTNVTPAMAKDVSRLVNLYRITADDWDNWMDVKRHFDVS</sequence>
<protein>
    <submittedName>
        <fullName evidence="4">Alpha-galactosidase</fullName>
    </submittedName>
</protein>
<dbReference type="PANTHER" id="PTHR11452:SF79">
    <property type="entry name" value="ALPHA-GALACTOSIDASE"/>
    <property type="match status" value="1"/>
</dbReference>
<accession>A0A392NU53</accession>
<comment type="caution">
    <text evidence="4">The sequence shown here is derived from an EMBL/GenBank/DDBJ whole genome shotgun (WGS) entry which is preliminary data.</text>
</comment>
<dbReference type="InterPro" id="IPR017853">
    <property type="entry name" value="GH"/>
</dbReference>
<dbReference type="InterPro" id="IPR013785">
    <property type="entry name" value="Aldolase_TIM"/>
</dbReference>
<evidence type="ECO:0000313" key="5">
    <source>
        <dbReference type="Proteomes" id="UP000265520"/>
    </source>
</evidence>
<dbReference type="GO" id="GO:0005975">
    <property type="term" value="P:carbohydrate metabolic process"/>
    <property type="evidence" value="ECO:0007669"/>
    <property type="project" value="InterPro"/>
</dbReference>
<comment type="similarity">
    <text evidence="1">Belongs to the glycosyl hydrolase 27 family.</text>
</comment>
<dbReference type="InterPro" id="IPR002241">
    <property type="entry name" value="Glyco_hydro_27"/>
</dbReference>
<name>A0A392NU53_9FABA</name>
<organism evidence="4 5">
    <name type="scientific">Trifolium medium</name>
    <dbReference type="NCBI Taxonomy" id="97028"/>
    <lineage>
        <taxon>Eukaryota</taxon>
        <taxon>Viridiplantae</taxon>
        <taxon>Streptophyta</taxon>
        <taxon>Embryophyta</taxon>
        <taxon>Tracheophyta</taxon>
        <taxon>Spermatophyta</taxon>
        <taxon>Magnoliopsida</taxon>
        <taxon>eudicotyledons</taxon>
        <taxon>Gunneridae</taxon>
        <taxon>Pentapetalae</taxon>
        <taxon>rosids</taxon>
        <taxon>fabids</taxon>
        <taxon>Fabales</taxon>
        <taxon>Fabaceae</taxon>
        <taxon>Papilionoideae</taxon>
        <taxon>50 kb inversion clade</taxon>
        <taxon>NPAAA clade</taxon>
        <taxon>Hologalegina</taxon>
        <taxon>IRL clade</taxon>
        <taxon>Trifolieae</taxon>
        <taxon>Trifolium</taxon>
    </lineage>
</organism>
<evidence type="ECO:0000256" key="3">
    <source>
        <dbReference type="ARBA" id="ARBA00023295"/>
    </source>
</evidence>
<keyword evidence="5" id="KW-1185">Reference proteome</keyword>
<reference evidence="4 5" key="1">
    <citation type="journal article" date="2018" name="Front. Plant Sci.">
        <title>Red Clover (Trifolium pratense) and Zigzag Clover (T. medium) - A Picture of Genomic Similarities and Differences.</title>
        <authorList>
            <person name="Dluhosova J."/>
            <person name="Istvanek J."/>
            <person name="Nedelnik J."/>
            <person name="Repkova J."/>
        </authorList>
    </citation>
    <scope>NUCLEOTIDE SEQUENCE [LARGE SCALE GENOMIC DNA]</scope>
    <source>
        <strain evidence="5">cv. 10/8</strain>
        <tissue evidence="4">Leaf</tissue>
    </source>
</reference>
<proteinExistence type="inferred from homology"/>
<evidence type="ECO:0000256" key="2">
    <source>
        <dbReference type="ARBA" id="ARBA00022801"/>
    </source>
</evidence>
<feature type="non-terminal residue" evidence="4">
    <location>
        <position position="108"/>
    </location>
</feature>
<dbReference type="EMBL" id="LXQA010050062">
    <property type="protein sequence ID" value="MCI02750.1"/>
    <property type="molecule type" value="Genomic_DNA"/>
</dbReference>
<keyword evidence="3" id="KW-0326">Glycosidase</keyword>
<gene>
    <name evidence="4" type="ORF">A2U01_0023784</name>
</gene>
<dbReference type="PANTHER" id="PTHR11452">
    <property type="entry name" value="ALPHA-GALACTOSIDASE/ALPHA-N-ACETYLGALACTOSAMINIDASE"/>
    <property type="match status" value="1"/>
</dbReference>
<evidence type="ECO:0000256" key="1">
    <source>
        <dbReference type="ARBA" id="ARBA00009743"/>
    </source>
</evidence>
<dbReference type="Pfam" id="PF16499">
    <property type="entry name" value="Melibiase_2"/>
    <property type="match status" value="1"/>
</dbReference>
<evidence type="ECO:0000313" key="4">
    <source>
        <dbReference type="EMBL" id="MCI02750.1"/>
    </source>
</evidence>
<dbReference type="Proteomes" id="UP000265520">
    <property type="component" value="Unassembled WGS sequence"/>
</dbReference>
<dbReference type="SUPFAM" id="SSF51445">
    <property type="entry name" value="(Trans)glycosidases"/>
    <property type="match status" value="1"/>
</dbReference>
<dbReference type="GO" id="GO:0004553">
    <property type="term" value="F:hydrolase activity, hydrolyzing O-glycosyl compounds"/>
    <property type="evidence" value="ECO:0007669"/>
    <property type="project" value="InterPro"/>
</dbReference>
<dbReference type="Gene3D" id="3.20.20.70">
    <property type="entry name" value="Aldolase class I"/>
    <property type="match status" value="1"/>
</dbReference>